<evidence type="ECO:0000313" key="2">
    <source>
        <dbReference type="EMBL" id="RKP06693.1"/>
    </source>
</evidence>
<feature type="region of interest" description="Disordered" evidence="1">
    <location>
        <begin position="166"/>
        <end position="201"/>
    </location>
</feature>
<dbReference type="OrthoDB" id="5578329at2759"/>
<organism evidence="2 3">
    <name type="scientific">Thamnocephalis sphaerospora</name>
    <dbReference type="NCBI Taxonomy" id="78915"/>
    <lineage>
        <taxon>Eukaryota</taxon>
        <taxon>Fungi</taxon>
        <taxon>Fungi incertae sedis</taxon>
        <taxon>Zoopagomycota</taxon>
        <taxon>Zoopagomycotina</taxon>
        <taxon>Zoopagomycetes</taxon>
        <taxon>Zoopagales</taxon>
        <taxon>Sigmoideomycetaceae</taxon>
        <taxon>Thamnocephalis</taxon>
    </lineage>
</organism>
<dbReference type="EMBL" id="KZ992835">
    <property type="protein sequence ID" value="RKP06693.1"/>
    <property type="molecule type" value="Genomic_DNA"/>
</dbReference>
<reference evidence="3" key="1">
    <citation type="journal article" date="2018" name="Nat. Microbiol.">
        <title>Leveraging single-cell genomics to expand the fungal tree of life.</title>
        <authorList>
            <person name="Ahrendt S.R."/>
            <person name="Quandt C.A."/>
            <person name="Ciobanu D."/>
            <person name="Clum A."/>
            <person name="Salamov A."/>
            <person name="Andreopoulos B."/>
            <person name="Cheng J.F."/>
            <person name="Woyke T."/>
            <person name="Pelin A."/>
            <person name="Henrissat B."/>
            <person name="Reynolds N.K."/>
            <person name="Benny G.L."/>
            <person name="Smith M.E."/>
            <person name="James T.Y."/>
            <person name="Grigoriev I.V."/>
        </authorList>
    </citation>
    <scope>NUCLEOTIDE SEQUENCE [LARGE SCALE GENOMIC DNA]</scope>
    <source>
        <strain evidence="3">RSA 1356</strain>
    </source>
</reference>
<keyword evidence="3" id="KW-1185">Reference proteome</keyword>
<dbReference type="InterPro" id="IPR007727">
    <property type="entry name" value="Spo12"/>
</dbReference>
<protein>
    <submittedName>
        <fullName evidence="2">Uncharacterized protein</fullName>
    </submittedName>
</protein>
<feature type="compositionally biased region" description="Polar residues" evidence="1">
    <location>
        <begin position="172"/>
        <end position="187"/>
    </location>
</feature>
<gene>
    <name evidence="2" type="ORF">THASP1DRAFT_31492</name>
</gene>
<name>A0A4P9XLF7_9FUNG</name>
<feature type="compositionally biased region" description="Polar residues" evidence="1">
    <location>
        <begin position="1"/>
        <end position="19"/>
    </location>
</feature>
<dbReference type="AlphaFoldDB" id="A0A4P9XLF7"/>
<evidence type="ECO:0000256" key="1">
    <source>
        <dbReference type="SAM" id="MobiDB-lite"/>
    </source>
</evidence>
<feature type="region of interest" description="Disordered" evidence="1">
    <location>
        <begin position="1"/>
        <end position="59"/>
    </location>
</feature>
<proteinExistence type="predicted"/>
<evidence type="ECO:0000313" key="3">
    <source>
        <dbReference type="Proteomes" id="UP000271241"/>
    </source>
</evidence>
<dbReference type="Proteomes" id="UP000271241">
    <property type="component" value="Unassembled WGS sequence"/>
</dbReference>
<dbReference type="Pfam" id="PF05032">
    <property type="entry name" value="Spo12"/>
    <property type="match status" value="2"/>
</dbReference>
<accession>A0A4P9XLF7</accession>
<sequence length="201" mass="21804">MDAESSSAASERPNISSLPPRQPLKNPLMKLRASNRASAFSSPSDKIMSPASKQLSQKRNLLAARTKGTRLASQFAAVAREQDSIKDEPVMAPVVAEDANEPIVVSTPDAMMATGEAEEANIELDEALVDEAEEVESEPEEAEQVPVTALPRKPIARPLMRLRAGPRAAAFSSPSDKIMSPTSQQLHQNRHRMIARQEQGN</sequence>
<feature type="compositionally biased region" description="Polar residues" evidence="1">
    <location>
        <begin position="35"/>
        <end position="44"/>
    </location>
</feature>